<accession>A0A1Y5ST24</accession>
<dbReference type="AlphaFoldDB" id="A0A1Y5ST24"/>
<protein>
    <submittedName>
        <fullName evidence="1">Uncharacterized protein</fullName>
    </submittedName>
</protein>
<keyword evidence="2" id="KW-1185">Reference proteome</keyword>
<dbReference type="RefSeq" id="WP_085854106.1">
    <property type="nucleotide sequence ID" value="NZ_FOPF01000005.1"/>
</dbReference>
<sequence>MDPAATLLAAAAAFGGITAFRRWREGSLRGADGARNAWQAAFPGDRVHNSIVGEDGRAALVETDWGCGVICQRGALARRLDKAATAISADGLHIHLQDDAVTRVTVKLNPADAALWHEKIKGS</sequence>
<dbReference type="STRING" id="315423.SAMN04488020_105181"/>
<dbReference type="EMBL" id="FWFV01000005">
    <property type="protein sequence ID" value="SLN47689.1"/>
    <property type="molecule type" value="Genomic_DNA"/>
</dbReference>
<proteinExistence type="predicted"/>
<dbReference type="Proteomes" id="UP000193870">
    <property type="component" value="Unassembled WGS sequence"/>
</dbReference>
<organism evidence="1 2">
    <name type="scientific">Palleronia marisminoris</name>
    <dbReference type="NCBI Taxonomy" id="315423"/>
    <lineage>
        <taxon>Bacteria</taxon>
        <taxon>Pseudomonadati</taxon>
        <taxon>Pseudomonadota</taxon>
        <taxon>Alphaproteobacteria</taxon>
        <taxon>Rhodobacterales</taxon>
        <taxon>Roseobacteraceae</taxon>
        <taxon>Palleronia</taxon>
    </lineage>
</organism>
<reference evidence="1 2" key="1">
    <citation type="submission" date="2017-03" db="EMBL/GenBank/DDBJ databases">
        <authorList>
            <person name="Afonso C.L."/>
            <person name="Miller P.J."/>
            <person name="Scott M.A."/>
            <person name="Spackman E."/>
            <person name="Goraichik I."/>
            <person name="Dimitrov K.M."/>
            <person name="Suarez D.L."/>
            <person name="Swayne D.E."/>
        </authorList>
    </citation>
    <scope>NUCLEOTIDE SEQUENCE [LARGE SCALE GENOMIC DNA]</scope>
    <source>
        <strain evidence="1 2">CECT 7066</strain>
    </source>
</reference>
<evidence type="ECO:0000313" key="1">
    <source>
        <dbReference type="EMBL" id="SLN47689.1"/>
    </source>
</evidence>
<name>A0A1Y5ST24_9RHOB</name>
<evidence type="ECO:0000313" key="2">
    <source>
        <dbReference type="Proteomes" id="UP000193870"/>
    </source>
</evidence>
<gene>
    <name evidence="1" type="ORF">PAM7066_02125</name>
</gene>